<evidence type="ECO:0000313" key="2">
    <source>
        <dbReference type="Proteomes" id="UP001230649"/>
    </source>
</evidence>
<dbReference type="EMBL" id="JASBWS010000015">
    <property type="protein sequence ID" value="KAJ9112460.1"/>
    <property type="molecule type" value="Genomic_DNA"/>
</dbReference>
<keyword evidence="2" id="KW-1185">Reference proteome</keyword>
<dbReference type="Proteomes" id="UP001230649">
    <property type="component" value="Unassembled WGS sequence"/>
</dbReference>
<organism evidence="1 2">
    <name type="scientific">Naganishia adeliensis</name>
    <dbReference type="NCBI Taxonomy" id="92952"/>
    <lineage>
        <taxon>Eukaryota</taxon>
        <taxon>Fungi</taxon>
        <taxon>Dikarya</taxon>
        <taxon>Basidiomycota</taxon>
        <taxon>Agaricomycotina</taxon>
        <taxon>Tremellomycetes</taxon>
        <taxon>Filobasidiales</taxon>
        <taxon>Filobasidiaceae</taxon>
        <taxon>Naganishia</taxon>
    </lineage>
</organism>
<sequence>MVSVEATTTATEHRLHISGLTPQISPADLKERFQRYGNVEAVDTVGPDALGQPRNFVYLTINAKQQDLTKCINSMQNSIWRGAKLKIAPAKKSFEDRLAFERLTEVERKATLDEKEARKQRIKERKDRKRRLARAGGGRQSGDMRPMTVENWKNEGDIWRGKYWHLTPSQHLIRPIFTRPTHPLHMKPVSKASESIEPVSKTEKVDRYEALGTLGKKAKKPRSLPPKRAMRMILDPYRYGHMHLNGAILAGANSEIPKLPEGAWEFQYDEIRQDDISSQMNPSLVSGKWVYRAADQTQEDSTAGASADAESVPGKRKRVAEQLEGIAATSVFPDTLQDIEGKQMTKKAKTGASADIRRPALEEDDVPALDDDDIWGVAPVAIGQESVSLFDANPSRKARPIVAPAPVPVKAAPKTVAPVEAADLSDVDFEDDDALFGGTGEVIDQVSSLFANEKATTRKHSRAVEPSSEEDSDDASANKAVSTGAGMSLSKFASSEKQKGLSVLQALGIDLADQDEASSEAAEAKAVSFEEDEDDVERPKAASKTANPQMAWLYDDEDDEPVETFRHATRRLSDAHLPMEDSLGAEVDDHDVGSRVMRLRGGGGGSQQKDRDDDEDDSDSESDSSEEEESSSDDEEDEKENGVPEKKSKGKQSLKDMFAAQPESTGFSLMAGLDLELDSDLELDEANPFQAPETIPREEDNVVSAFAHVPTVDVNAVFNASASDEPFFFGTTGRPAARTEDLQEGWMSKITVGGMEKKEVEVQPFWQTETDEQMNQLWNDQKRELTKEYKKRHREAVKRQKRGMGGAGSSAATGAMDVD</sequence>
<gene>
    <name evidence="1" type="ORF">QFC20_002248</name>
</gene>
<reference evidence="1" key="1">
    <citation type="submission" date="2023-04" db="EMBL/GenBank/DDBJ databases">
        <title>Draft Genome sequencing of Naganishia species isolated from polar environments using Oxford Nanopore Technology.</title>
        <authorList>
            <person name="Leo P."/>
            <person name="Venkateswaran K."/>
        </authorList>
    </citation>
    <scope>NUCLEOTIDE SEQUENCE</scope>
    <source>
        <strain evidence="1">MNA-CCFEE 5262</strain>
    </source>
</reference>
<proteinExistence type="predicted"/>
<protein>
    <submittedName>
        <fullName evidence="1">Uncharacterized protein</fullName>
    </submittedName>
</protein>
<comment type="caution">
    <text evidence="1">The sequence shown here is derived from an EMBL/GenBank/DDBJ whole genome shotgun (WGS) entry which is preliminary data.</text>
</comment>
<accession>A0ACC2WM87</accession>
<evidence type="ECO:0000313" key="1">
    <source>
        <dbReference type="EMBL" id="KAJ9112460.1"/>
    </source>
</evidence>
<name>A0ACC2WM87_9TREE</name>